<dbReference type="EMBL" id="JBHULH010000004">
    <property type="protein sequence ID" value="MFD2567696.1"/>
    <property type="molecule type" value="Genomic_DNA"/>
</dbReference>
<dbReference type="Pfam" id="PF20113">
    <property type="entry name" value="DUF6503"/>
    <property type="match status" value="1"/>
</dbReference>
<dbReference type="RefSeq" id="WP_379666404.1">
    <property type="nucleotide sequence ID" value="NZ_JBHULH010000004.1"/>
</dbReference>
<reference evidence="2" key="1">
    <citation type="journal article" date="2019" name="Int. J. Syst. Evol. Microbiol.">
        <title>The Global Catalogue of Microorganisms (GCM) 10K type strain sequencing project: providing services to taxonomists for standard genome sequencing and annotation.</title>
        <authorList>
            <consortium name="The Broad Institute Genomics Platform"/>
            <consortium name="The Broad Institute Genome Sequencing Center for Infectious Disease"/>
            <person name="Wu L."/>
            <person name="Ma J."/>
        </authorList>
    </citation>
    <scope>NUCLEOTIDE SEQUENCE [LARGE SCALE GENOMIC DNA]</scope>
    <source>
        <strain evidence="2">KCTC 52127</strain>
    </source>
</reference>
<proteinExistence type="predicted"/>
<accession>A0ABW5LV74</accession>
<comment type="caution">
    <text evidence="1">The sequence shown here is derived from an EMBL/GenBank/DDBJ whole genome shotgun (WGS) entry which is preliminary data.</text>
</comment>
<evidence type="ECO:0000313" key="2">
    <source>
        <dbReference type="Proteomes" id="UP001597508"/>
    </source>
</evidence>
<dbReference type="PROSITE" id="PS51257">
    <property type="entry name" value="PROKAR_LIPOPROTEIN"/>
    <property type="match status" value="1"/>
</dbReference>
<name>A0ABW5LV74_9FLAO</name>
<protein>
    <submittedName>
        <fullName evidence="1">DUF6503 family protein</fullName>
    </submittedName>
</protein>
<sequence>MRTFILSLFVLLILTSCKPEKNVLTAQQIIDKSLEASQTPKVAQAELSFDFRGRTYIANRNNGTFSLFRITRNDQDTISDILSNKGFSRSINNKPVQVPDSMAIRYSESVNSVHYFSVLPFGLNDAAVNKKLLEEVAIKGKEYYKVQVTFDQEGGGVDFEDVFVYWISKEDFKIDYLAYLFHVNGGGKRFREVRKEHLINGVRFVDYNNYKPKDTSIDVFSMDKAFENDELEKVSEINLENIELTFFN</sequence>
<gene>
    <name evidence="1" type="ORF">ACFSRZ_09950</name>
</gene>
<organism evidence="1 2">
    <name type="scientific">Pseudotenacibaculum haliotis</name>
    <dbReference type="NCBI Taxonomy" id="1862138"/>
    <lineage>
        <taxon>Bacteria</taxon>
        <taxon>Pseudomonadati</taxon>
        <taxon>Bacteroidota</taxon>
        <taxon>Flavobacteriia</taxon>
        <taxon>Flavobacteriales</taxon>
        <taxon>Flavobacteriaceae</taxon>
        <taxon>Pseudotenacibaculum</taxon>
    </lineage>
</organism>
<dbReference type="Proteomes" id="UP001597508">
    <property type="component" value="Unassembled WGS sequence"/>
</dbReference>
<keyword evidence="2" id="KW-1185">Reference proteome</keyword>
<evidence type="ECO:0000313" key="1">
    <source>
        <dbReference type="EMBL" id="MFD2567696.1"/>
    </source>
</evidence>
<dbReference type="InterPro" id="IPR045444">
    <property type="entry name" value="DUF6503"/>
</dbReference>